<reference evidence="1" key="3">
    <citation type="submission" date="2023-12" db="EMBL/GenBank/DDBJ databases">
        <authorList>
            <person name="Sun Q."/>
            <person name="Inoue M."/>
        </authorList>
    </citation>
    <scope>NUCLEOTIDE SEQUENCE</scope>
    <source>
        <strain evidence="1">JCM 12289</strain>
    </source>
</reference>
<keyword evidence="3" id="KW-1185">Reference proteome</keyword>
<name>A0AAV3SGU2_HALDO</name>
<sequence length="127" mass="14446">MTTDNWQEPEMMAELAHGQLVRDRESDDDSQMIVLKIRDISARAYHIDAIDQTVAEANPEYPPHEPVVDVVFVADIEDAVGINWEADDILRMDADDQLERADIQRYAYPISRLAEITNDDMNAASSR</sequence>
<evidence type="ECO:0000313" key="2">
    <source>
        <dbReference type="EMBL" id="UOO97315.1"/>
    </source>
</evidence>
<keyword evidence="2" id="KW-0614">Plasmid</keyword>
<reference evidence="1" key="1">
    <citation type="journal article" date="2014" name="Int. J. Syst. Evol. Microbiol.">
        <title>Complete genome sequence of Corynebacterium casei LMG S-19264T (=DSM 44701T), isolated from a smear-ripened cheese.</title>
        <authorList>
            <consortium name="US DOE Joint Genome Institute (JGI-PGF)"/>
            <person name="Walter F."/>
            <person name="Albersmeier A."/>
            <person name="Kalinowski J."/>
            <person name="Ruckert C."/>
        </authorList>
    </citation>
    <scope>NUCLEOTIDE SEQUENCE</scope>
    <source>
        <strain evidence="1">JCM 12289</strain>
    </source>
</reference>
<dbReference type="EMBL" id="BAAADN010000031">
    <property type="protein sequence ID" value="GAA0464500.1"/>
    <property type="molecule type" value="Genomic_DNA"/>
</dbReference>
<evidence type="ECO:0000313" key="1">
    <source>
        <dbReference type="EMBL" id="GAA0464500.1"/>
    </source>
</evidence>
<accession>A0AAV3SGU2</accession>
<geneLocation type="plasmid" evidence="2 3">
    <name>unnamed4</name>
</geneLocation>
<gene>
    <name evidence="1" type="ORF">GCM10008985_21710</name>
    <name evidence="2" type="ORF">MUK72_19390</name>
</gene>
<reference evidence="2" key="2">
    <citation type="submission" date="2022-04" db="EMBL/GenBank/DDBJ databases">
        <title>Sequencing and genomic assembly of Halococcus dombrowskii.</title>
        <authorList>
            <person name="Lim S.W."/>
            <person name="MacLea K.S."/>
        </authorList>
    </citation>
    <scope>NUCLEOTIDE SEQUENCE</scope>
    <source>
        <strain evidence="2">H4</strain>
        <plasmid evidence="2">unnamed4</plasmid>
    </source>
</reference>
<dbReference type="GeneID" id="71764060"/>
<proteinExistence type="predicted"/>
<evidence type="ECO:0000313" key="3">
    <source>
        <dbReference type="Proteomes" id="UP000830542"/>
    </source>
</evidence>
<protein>
    <submittedName>
        <fullName evidence="1">Uncharacterized protein</fullName>
    </submittedName>
</protein>
<evidence type="ECO:0000313" key="4">
    <source>
        <dbReference type="Proteomes" id="UP001500962"/>
    </source>
</evidence>
<dbReference type="Proteomes" id="UP000830542">
    <property type="component" value="Plasmid unnamed4"/>
</dbReference>
<dbReference type="EMBL" id="CP095009">
    <property type="protein sequence ID" value="UOO97315.1"/>
    <property type="molecule type" value="Genomic_DNA"/>
</dbReference>
<dbReference type="KEGG" id="hdo:MUK72_19390"/>
<dbReference type="RefSeq" id="WP_244706858.1">
    <property type="nucleotide sequence ID" value="NZ_BAAADN010000031.1"/>
</dbReference>
<dbReference type="Proteomes" id="UP001500962">
    <property type="component" value="Unassembled WGS sequence"/>
</dbReference>
<organism evidence="1 4">
    <name type="scientific">Halococcus dombrowskii</name>
    <dbReference type="NCBI Taxonomy" id="179637"/>
    <lineage>
        <taxon>Archaea</taxon>
        <taxon>Methanobacteriati</taxon>
        <taxon>Methanobacteriota</taxon>
        <taxon>Stenosarchaea group</taxon>
        <taxon>Halobacteria</taxon>
        <taxon>Halobacteriales</taxon>
        <taxon>Halococcaceae</taxon>
        <taxon>Halococcus</taxon>
    </lineage>
</organism>
<dbReference type="AlphaFoldDB" id="A0AAV3SGU2"/>